<dbReference type="InterPro" id="IPR037464">
    <property type="entry name" value="Taspase1"/>
</dbReference>
<gene>
    <name evidence="3" type="ORF">TRICI_006449</name>
</gene>
<dbReference type="PANTHER" id="PTHR10188">
    <property type="entry name" value="L-ASPARAGINASE"/>
    <property type="match status" value="1"/>
</dbReference>
<sequence>MPCQPFVAIHVGAGNHSPKKRAQYKAISKESIELGLGLLKEGHSSEQVAAIVGKHLEDSRLTNSGSGSQMNARGEIECDASLMSSRDLAFAAVGSVSGVLNPVDVAYRLLQNLRGPRDKRGRAKPVFLTGRGAKEFAEQSGAKIVPPYSMVTQANQRTYDLWKAVLENDERKEEYGLESEEDENINDTIGIICYDKDGVLTVAASSGGIIMKQPGRIGPAACPWSGICIQKPRTGVVGASCATGHGEDILNTRLSTLCQEYLHRYDGDETQAYPNLFQHIQTSFPLLQSQPLYLGLLSALVTETEVTISYAHTSESMILAHGSLDSKPKAVHSTNKSVGSVCFGAANL</sequence>
<dbReference type="InterPro" id="IPR029055">
    <property type="entry name" value="Ntn_hydrolases_N"/>
</dbReference>
<dbReference type="GO" id="GO:0004298">
    <property type="term" value="F:threonine-type endopeptidase activity"/>
    <property type="evidence" value="ECO:0007669"/>
    <property type="project" value="InterPro"/>
</dbReference>
<dbReference type="Pfam" id="PF01112">
    <property type="entry name" value="Asparaginase_2"/>
    <property type="match status" value="1"/>
</dbReference>
<dbReference type="GO" id="GO:0005737">
    <property type="term" value="C:cytoplasm"/>
    <property type="evidence" value="ECO:0007669"/>
    <property type="project" value="TreeGrafter"/>
</dbReference>
<protein>
    <submittedName>
        <fullName evidence="3">Uncharacterized protein</fullName>
    </submittedName>
</protein>
<dbReference type="CDD" id="cd04514">
    <property type="entry name" value="Taspase1_like"/>
    <property type="match status" value="1"/>
</dbReference>
<dbReference type="VEuPathDB" id="FungiDB:TRICI_006449"/>
<organism evidence="3 4">
    <name type="scientific">Trichomonascus ciferrii</name>
    <dbReference type="NCBI Taxonomy" id="44093"/>
    <lineage>
        <taxon>Eukaryota</taxon>
        <taxon>Fungi</taxon>
        <taxon>Dikarya</taxon>
        <taxon>Ascomycota</taxon>
        <taxon>Saccharomycotina</taxon>
        <taxon>Dipodascomycetes</taxon>
        <taxon>Dipodascales</taxon>
        <taxon>Trichomonascaceae</taxon>
        <taxon>Trichomonascus</taxon>
        <taxon>Trichomonascus ciferrii complex</taxon>
    </lineage>
</organism>
<dbReference type="AlphaFoldDB" id="A0A642UNT6"/>
<dbReference type="InterPro" id="IPR000246">
    <property type="entry name" value="Peptidase_T2"/>
</dbReference>
<evidence type="ECO:0000313" key="3">
    <source>
        <dbReference type="EMBL" id="KAA8898866.1"/>
    </source>
</evidence>
<dbReference type="EMBL" id="SWFS01000535">
    <property type="protein sequence ID" value="KAA8898866.1"/>
    <property type="molecule type" value="Genomic_DNA"/>
</dbReference>
<feature type="active site" description="Nucleophile" evidence="1">
    <location>
        <position position="188"/>
    </location>
</feature>
<dbReference type="OrthoDB" id="77601at2759"/>
<dbReference type="Gene3D" id="3.60.20.30">
    <property type="entry name" value="(Glycosyl)asparaginase"/>
    <property type="match status" value="1"/>
</dbReference>
<dbReference type="Proteomes" id="UP000761534">
    <property type="component" value="Unassembled WGS sequence"/>
</dbReference>
<evidence type="ECO:0000256" key="1">
    <source>
        <dbReference type="PIRSR" id="PIRSR600246-1"/>
    </source>
</evidence>
<name>A0A642UNT6_9ASCO</name>
<evidence type="ECO:0000313" key="4">
    <source>
        <dbReference type="Proteomes" id="UP000761534"/>
    </source>
</evidence>
<reference evidence="3" key="1">
    <citation type="journal article" date="2019" name="G3 (Bethesda)">
        <title>Genome Assemblies of Two Rare Opportunistic Yeast Pathogens: Diutina rugosa (syn. Candida rugosa) and Trichomonascus ciferrii (syn. Candida ciferrii).</title>
        <authorList>
            <person name="Mixao V."/>
            <person name="Saus E."/>
            <person name="Hansen A.P."/>
            <person name="Lass-Florl C."/>
            <person name="Gabaldon T."/>
        </authorList>
    </citation>
    <scope>NUCLEOTIDE SEQUENCE</scope>
    <source>
        <strain evidence="3">CBS 4856</strain>
    </source>
</reference>
<accession>A0A642UNT6</accession>
<feature type="site" description="Cleavage; by autolysis" evidence="2">
    <location>
        <begin position="187"/>
        <end position="188"/>
    </location>
</feature>
<keyword evidence="4" id="KW-1185">Reference proteome</keyword>
<dbReference type="GO" id="GO:0051604">
    <property type="term" value="P:protein maturation"/>
    <property type="evidence" value="ECO:0007669"/>
    <property type="project" value="TreeGrafter"/>
</dbReference>
<dbReference type="SUPFAM" id="SSF56235">
    <property type="entry name" value="N-terminal nucleophile aminohydrolases (Ntn hydrolases)"/>
    <property type="match status" value="1"/>
</dbReference>
<proteinExistence type="predicted"/>
<dbReference type="PANTHER" id="PTHR10188:SF8">
    <property type="entry name" value="THREONINE ASPARTASE 1"/>
    <property type="match status" value="1"/>
</dbReference>
<evidence type="ECO:0000256" key="2">
    <source>
        <dbReference type="PIRSR" id="PIRSR600246-3"/>
    </source>
</evidence>
<comment type="caution">
    <text evidence="3">The sequence shown here is derived from an EMBL/GenBank/DDBJ whole genome shotgun (WGS) entry which is preliminary data.</text>
</comment>